<evidence type="ECO:0000313" key="2">
    <source>
        <dbReference type="EMBL" id="AYV84465.1"/>
    </source>
</evidence>
<dbReference type="Pfam" id="PF13920">
    <property type="entry name" value="zf-C3HC4_3"/>
    <property type="match status" value="1"/>
</dbReference>
<dbReference type="Gene3D" id="3.30.40.10">
    <property type="entry name" value="Zinc/RING finger domain, C3HC4 (zinc finger)"/>
    <property type="match status" value="1"/>
</dbReference>
<organism evidence="2">
    <name type="scientific">Hyperionvirus sp</name>
    <dbReference type="NCBI Taxonomy" id="2487770"/>
    <lineage>
        <taxon>Viruses</taxon>
        <taxon>Varidnaviria</taxon>
        <taxon>Bamfordvirae</taxon>
        <taxon>Nucleocytoviricota</taxon>
        <taxon>Megaviricetes</taxon>
        <taxon>Imitervirales</taxon>
        <taxon>Mimiviridae</taxon>
        <taxon>Klosneuvirinae</taxon>
    </lineage>
</organism>
<sequence length="551" mass="58180">MENQFVPLYEQKNDDVNDKNFEFKYNAYGSKFGKPIALFSKKTRQPLIVFEVLFQDTFAYHRGDEIFITELPTLSEESKKRQSFQIVSTADNEKIKFDVTNLCDDTVNFNLMRAGVLINEINVLRASQSYSIKSDASNGNKVLMFKSFVSKSGEGVVLRDELGGPAEKKVGSYLDISVLPKVGSVSLNELFEETFWKPIDFFVVRARISKFRWSPPVPLLHQTEGYAWRAPGGDVAVPASGPVDGFRPAAIGYSAGARFSAPSPAAASWAAPASSTWGASGAAAASAPSRAPIAWAPAAAGAWGAMGEAFSAPSPAPSAATWGTATAGGWPAAAPAPSPAPATWGAPASAPWGASGAAFSAPSPVAATWGTSSAGVWPAAAAGGWPASAPAPATSWAATPPPTAIGAAFSAPSIPETKIMDSKVGNIVTGDEIIAIHSQTVYEDFNSDNGSNVCTFGISLMPSLKIKKISPDETIIQIKSLIASYIDKSVLHLLTQMKIYKDPTCCICLTETPNGTYYRCGHKCTCIADGKDLALCPICRAPVIAYVSDPI</sequence>
<evidence type="ECO:0008006" key="3">
    <source>
        <dbReference type="Google" id="ProtNLM"/>
    </source>
</evidence>
<proteinExistence type="predicted"/>
<name>A0A3G5AB46_9VIRU</name>
<feature type="region of interest" description="Disordered" evidence="1">
    <location>
        <begin position="313"/>
        <end position="347"/>
    </location>
</feature>
<reference evidence="2" key="1">
    <citation type="submission" date="2018-10" db="EMBL/GenBank/DDBJ databases">
        <title>Hidden diversity of soil giant viruses.</title>
        <authorList>
            <person name="Schulz F."/>
            <person name="Alteio L."/>
            <person name="Goudeau D."/>
            <person name="Ryan E.M."/>
            <person name="Malmstrom R.R."/>
            <person name="Blanchard J."/>
            <person name="Woyke T."/>
        </authorList>
    </citation>
    <scope>NUCLEOTIDE SEQUENCE</scope>
    <source>
        <strain evidence="2">HYV1</strain>
    </source>
</reference>
<feature type="compositionally biased region" description="Low complexity" evidence="1">
    <location>
        <begin position="313"/>
        <end position="333"/>
    </location>
</feature>
<evidence type="ECO:0000256" key="1">
    <source>
        <dbReference type="SAM" id="MobiDB-lite"/>
    </source>
</evidence>
<dbReference type="EMBL" id="MK072408">
    <property type="protein sequence ID" value="AYV84465.1"/>
    <property type="molecule type" value="Genomic_DNA"/>
</dbReference>
<dbReference type="SUPFAM" id="SSF57850">
    <property type="entry name" value="RING/U-box"/>
    <property type="match status" value="1"/>
</dbReference>
<gene>
    <name evidence="2" type="ORF">Hyperionvirus26_20</name>
</gene>
<protein>
    <recommendedName>
        <fullName evidence="3">RING-type domain-containing protein</fullName>
    </recommendedName>
</protein>
<dbReference type="InterPro" id="IPR013083">
    <property type="entry name" value="Znf_RING/FYVE/PHD"/>
</dbReference>
<accession>A0A3G5AB46</accession>